<dbReference type="HOGENOM" id="CLU_2633145_0_0_6"/>
<proteinExistence type="predicted"/>
<protein>
    <submittedName>
        <fullName evidence="2">Uncharacterized protein</fullName>
    </submittedName>
</protein>
<name>G9Y6Y1_HAFAL</name>
<evidence type="ECO:0000256" key="1">
    <source>
        <dbReference type="SAM" id="Phobius"/>
    </source>
</evidence>
<evidence type="ECO:0000313" key="3">
    <source>
        <dbReference type="Proteomes" id="UP000005959"/>
    </source>
</evidence>
<keyword evidence="1" id="KW-0812">Transmembrane</keyword>
<organism evidence="2 3">
    <name type="scientific">Hafnia alvei ATCC 51873</name>
    <dbReference type="NCBI Taxonomy" id="1002364"/>
    <lineage>
        <taxon>Bacteria</taxon>
        <taxon>Pseudomonadati</taxon>
        <taxon>Pseudomonadota</taxon>
        <taxon>Gammaproteobacteria</taxon>
        <taxon>Enterobacterales</taxon>
        <taxon>Hafniaceae</taxon>
        <taxon>Hafnia</taxon>
    </lineage>
</organism>
<sequence>MIHPAIAKALGAIFNCANTIGFVGMGFKFMMLDMRPIHFNAGQMGKVLKLGAISVVNKLGRNAVHRRISGRNRDNHD</sequence>
<comment type="caution">
    <text evidence="2">The sequence shown here is derived from an EMBL/GenBank/DDBJ whole genome shotgun (WGS) entry which is preliminary data.</text>
</comment>
<feature type="transmembrane region" description="Helical" evidence="1">
    <location>
        <begin position="6"/>
        <end position="27"/>
    </location>
</feature>
<evidence type="ECO:0000313" key="2">
    <source>
        <dbReference type="EMBL" id="EHM42567.1"/>
    </source>
</evidence>
<keyword evidence="1" id="KW-0472">Membrane</keyword>
<dbReference type="Proteomes" id="UP000005959">
    <property type="component" value="Unassembled WGS sequence"/>
</dbReference>
<reference evidence="2 3" key="1">
    <citation type="submission" date="2011-08" db="EMBL/GenBank/DDBJ databases">
        <authorList>
            <person name="Weinstock G."/>
            <person name="Sodergren E."/>
            <person name="Clifton S."/>
            <person name="Fulton L."/>
            <person name="Fulton B."/>
            <person name="Courtney L."/>
            <person name="Fronick C."/>
            <person name="Harrison M."/>
            <person name="Strong C."/>
            <person name="Farmer C."/>
            <person name="Delahaunty K."/>
            <person name="Markovic C."/>
            <person name="Hall O."/>
            <person name="Minx P."/>
            <person name="Tomlinson C."/>
            <person name="Mitreva M."/>
            <person name="Hou S."/>
            <person name="Chen J."/>
            <person name="Wollam A."/>
            <person name="Pepin K.H."/>
            <person name="Johnson M."/>
            <person name="Bhonagiri V."/>
            <person name="Zhang X."/>
            <person name="Suruliraj S."/>
            <person name="Warren W."/>
            <person name="Chinwalla A."/>
            <person name="Mardis E.R."/>
            <person name="Wilson R.K."/>
        </authorList>
    </citation>
    <scope>NUCLEOTIDE SEQUENCE [LARGE SCALE GENOMIC DNA]</scope>
    <source>
        <strain evidence="2 3">ATCC 51873</strain>
    </source>
</reference>
<gene>
    <name evidence="2" type="ORF">HMPREF0454_02272</name>
</gene>
<keyword evidence="1" id="KW-1133">Transmembrane helix</keyword>
<accession>G9Y6Y1</accession>
<dbReference type="AlphaFoldDB" id="G9Y6Y1"/>
<dbReference type="EMBL" id="AGCI01000049">
    <property type="protein sequence ID" value="EHM42567.1"/>
    <property type="molecule type" value="Genomic_DNA"/>
</dbReference>